<dbReference type="Gene3D" id="3.30.428.10">
    <property type="entry name" value="HIT-like"/>
    <property type="match status" value="1"/>
</dbReference>
<dbReference type="PANTHER" id="PTHR46648:SF1">
    <property type="entry name" value="ADENOSINE 5'-MONOPHOSPHORAMIDASE HNT1"/>
    <property type="match status" value="1"/>
</dbReference>
<keyword evidence="4" id="KW-1185">Reference proteome</keyword>
<dbReference type="InterPro" id="IPR001310">
    <property type="entry name" value="Histidine_triad_HIT"/>
</dbReference>
<comment type="caution">
    <text evidence="3">The sequence shown here is derived from an EMBL/GenBank/DDBJ whole genome shotgun (WGS) entry which is preliminary data.</text>
</comment>
<dbReference type="InterPro" id="IPR011146">
    <property type="entry name" value="HIT-like"/>
</dbReference>
<dbReference type="AlphaFoldDB" id="A0A934Q2A0"/>
<evidence type="ECO:0000259" key="2">
    <source>
        <dbReference type="PROSITE" id="PS51084"/>
    </source>
</evidence>
<evidence type="ECO:0000313" key="4">
    <source>
        <dbReference type="Proteomes" id="UP000617041"/>
    </source>
</evidence>
<dbReference type="GO" id="GO:0009117">
    <property type="term" value="P:nucleotide metabolic process"/>
    <property type="evidence" value="ECO:0007669"/>
    <property type="project" value="TreeGrafter"/>
</dbReference>
<dbReference type="InterPro" id="IPR036265">
    <property type="entry name" value="HIT-like_sf"/>
</dbReference>
<dbReference type="EMBL" id="JAEDAO010000001">
    <property type="protein sequence ID" value="MBK0394820.1"/>
    <property type="molecule type" value="Genomic_DNA"/>
</dbReference>
<dbReference type="RefSeq" id="WP_200789905.1">
    <property type="nucleotide sequence ID" value="NZ_JAEDAO010000001.1"/>
</dbReference>
<dbReference type="GO" id="GO:0003824">
    <property type="term" value="F:catalytic activity"/>
    <property type="evidence" value="ECO:0007669"/>
    <property type="project" value="InterPro"/>
</dbReference>
<organism evidence="3 4">
    <name type="scientific">Ramlibacter algicola</name>
    <dbReference type="NCBI Taxonomy" id="2795217"/>
    <lineage>
        <taxon>Bacteria</taxon>
        <taxon>Pseudomonadati</taxon>
        <taxon>Pseudomonadota</taxon>
        <taxon>Betaproteobacteria</taxon>
        <taxon>Burkholderiales</taxon>
        <taxon>Comamonadaceae</taxon>
        <taxon>Ramlibacter</taxon>
    </lineage>
</organism>
<dbReference type="Pfam" id="PF01230">
    <property type="entry name" value="HIT"/>
    <property type="match status" value="1"/>
</dbReference>
<evidence type="ECO:0000256" key="1">
    <source>
        <dbReference type="PROSITE-ProRule" id="PRU00464"/>
    </source>
</evidence>
<dbReference type="PANTHER" id="PTHR46648">
    <property type="entry name" value="HIT FAMILY PROTEIN 1"/>
    <property type="match status" value="1"/>
</dbReference>
<dbReference type="PROSITE" id="PS51084">
    <property type="entry name" value="HIT_2"/>
    <property type="match status" value="1"/>
</dbReference>
<gene>
    <name evidence="3" type="ORF">I8E28_19605</name>
</gene>
<evidence type="ECO:0000313" key="3">
    <source>
        <dbReference type="EMBL" id="MBK0394820.1"/>
    </source>
</evidence>
<sequence>MPAWSHPERWQALCSGEACPICRRKQPLDVVARLEASWLTMQEHAAVRGYACLVARTHAVDLHDLPPDEAAAFMRDAQRVSRVLAEATGAVKMNYEIHGNTLPHLHMHFYPRFAGDAFEGVPIDPLSIPGYVYERGEFAALRDAVVRGLG</sequence>
<accession>A0A934Q2A0</accession>
<reference evidence="3" key="1">
    <citation type="submission" date="2020-12" db="EMBL/GenBank/DDBJ databases">
        <title>Ramlibacter sp. nov., isolated from a freshwater alga, Cryptomonas.</title>
        <authorList>
            <person name="Kim H.M."/>
            <person name="Jeon C.O."/>
        </authorList>
    </citation>
    <scope>NUCLEOTIDE SEQUENCE</scope>
    <source>
        <strain evidence="3">CrO1</strain>
    </source>
</reference>
<feature type="short sequence motif" description="Histidine triad motif" evidence="1">
    <location>
        <begin position="104"/>
        <end position="108"/>
    </location>
</feature>
<feature type="domain" description="HIT" evidence="2">
    <location>
        <begin position="17"/>
        <end position="119"/>
    </location>
</feature>
<dbReference type="SUPFAM" id="SSF54197">
    <property type="entry name" value="HIT-like"/>
    <property type="match status" value="1"/>
</dbReference>
<dbReference type="Proteomes" id="UP000617041">
    <property type="component" value="Unassembled WGS sequence"/>
</dbReference>
<proteinExistence type="predicted"/>
<protein>
    <submittedName>
        <fullName evidence="3">HIT family protein</fullName>
    </submittedName>
</protein>
<name>A0A934Q2A0_9BURK</name>